<comment type="caution">
    <text evidence="1">The sequence shown here is derived from an EMBL/GenBank/DDBJ whole genome shotgun (WGS) entry which is preliminary data.</text>
</comment>
<dbReference type="EMBL" id="CAJVPW010006508">
    <property type="protein sequence ID" value="CAG8569891.1"/>
    <property type="molecule type" value="Genomic_DNA"/>
</dbReference>
<keyword evidence="2" id="KW-1185">Reference proteome</keyword>
<sequence>MRHNQTNLKQANITRKKKGAWNAHKKLAIVTYLEKNSMASKWSTTEQFNIIPKQYPLLEIKLKVWVRSLCSKQKIISRHMIKTKPKQFASQLCFILLYPTISTCK</sequence>
<protein>
    <submittedName>
        <fullName evidence="1">7868_t:CDS:1</fullName>
    </submittedName>
</protein>
<organism evidence="1 2">
    <name type="scientific">Cetraspora pellucida</name>
    <dbReference type="NCBI Taxonomy" id="1433469"/>
    <lineage>
        <taxon>Eukaryota</taxon>
        <taxon>Fungi</taxon>
        <taxon>Fungi incertae sedis</taxon>
        <taxon>Mucoromycota</taxon>
        <taxon>Glomeromycotina</taxon>
        <taxon>Glomeromycetes</taxon>
        <taxon>Diversisporales</taxon>
        <taxon>Gigasporaceae</taxon>
        <taxon>Cetraspora</taxon>
    </lineage>
</organism>
<evidence type="ECO:0000313" key="2">
    <source>
        <dbReference type="Proteomes" id="UP000789366"/>
    </source>
</evidence>
<proteinExistence type="predicted"/>
<reference evidence="1" key="1">
    <citation type="submission" date="2021-06" db="EMBL/GenBank/DDBJ databases">
        <authorList>
            <person name="Kallberg Y."/>
            <person name="Tangrot J."/>
            <person name="Rosling A."/>
        </authorList>
    </citation>
    <scope>NUCLEOTIDE SEQUENCE</scope>
    <source>
        <strain evidence="1">28 12/20/2015</strain>
    </source>
</reference>
<accession>A0ACA9M690</accession>
<dbReference type="Proteomes" id="UP000789366">
    <property type="component" value="Unassembled WGS sequence"/>
</dbReference>
<name>A0ACA9M690_9GLOM</name>
<evidence type="ECO:0000313" key="1">
    <source>
        <dbReference type="EMBL" id="CAG8569891.1"/>
    </source>
</evidence>
<gene>
    <name evidence="1" type="ORF">SPELUC_LOCUS5950</name>
</gene>